<organism evidence="2 3">
    <name type="scientific">Tumebacillus lacus</name>
    <dbReference type="NCBI Taxonomy" id="2995335"/>
    <lineage>
        <taxon>Bacteria</taxon>
        <taxon>Bacillati</taxon>
        <taxon>Bacillota</taxon>
        <taxon>Bacilli</taxon>
        <taxon>Bacillales</taxon>
        <taxon>Alicyclobacillaceae</taxon>
        <taxon>Tumebacillus</taxon>
    </lineage>
</organism>
<dbReference type="RefSeq" id="WP_267153133.1">
    <property type="nucleotide sequence ID" value="NZ_JAPMLT010000013.1"/>
</dbReference>
<feature type="domain" description="Na+-translocating membrane potential-generating system MpsC" evidence="1">
    <location>
        <begin position="135"/>
        <end position="230"/>
    </location>
</feature>
<evidence type="ECO:0000259" key="1">
    <source>
        <dbReference type="Pfam" id="PF10057"/>
    </source>
</evidence>
<protein>
    <submittedName>
        <fullName evidence="2">Na-translocating system protein MpsC family protein</fullName>
    </submittedName>
</protein>
<sequence length="233" mass="27400">MEDSKQQMLTTISSYTGKLLRDHFGKGPESVFVSAGSTYFNIYIRNFLSPIERVLLEQGQEMVVRELRMKMMDKLLPELREFLEETTGQRVRELYYDWGFVKCSGVIFGICDRPFELSDEVDEQYAGRNELDALINQISKETEKQPELTYSFLLNERTLIVIRKGILVRIEEELIRIGHGEILRRVKSNLEKRDLQNSQQFELILHRRVVDSFVDWDFERNKSVIILILQPST</sequence>
<dbReference type="Proteomes" id="UP001208017">
    <property type="component" value="Unassembled WGS sequence"/>
</dbReference>
<comment type="caution">
    <text evidence="2">The sequence shown here is derived from an EMBL/GenBank/DDBJ whole genome shotgun (WGS) entry which is preliminary data.</text>
</comment>
<feature type="domain" description="Na+-translocating membrane potential-generating system MpsC" evidence="1">
    <location>
        <begin position="5"/>
        <end position="107"/>
    </location>
</feature>
<dbReference type="Pfam" id="PF10057">
    <property type="entry name" value="MpsC"/>
    <property type="match status" value="2"/>
</dbReference>
<reference evidence="2 3" key="1">
    <citation type="submission" date="2022-11" db="EMBL/GenBank/DDBJ databases">
        <title>Study of microbial diversity in lake waters.</title>
        <authorList>
            <person name="Zhang J."/>
        </authorList>
    </citation>
    <scope>NUCLEOTIDE SEQUENCE [LARGE SCALE GENOMIC DNA]</scope>
    <source>
        <strain evidence="2 3">DT12</strain>
    </source>
</reference>
<keyword evidence="3" id="KW-1185">Reference proteome</keyword>
<accession>A0ABT3X4R2</accession>
<proteinExistence type="predicted"/>
<evidence type="ECO:0000313" key="3">
    <source>
        <dbReference type="Proteomes" id="UP001208017"/>
    </source>
</evidence>
<name>A0ABT3X4R2_9BACL</name>
<dbReference type="EMBL" id="JAPMLT010000013">
    <property type="protein sequence ID" value="MCX7571888.1"/>
    <property type="molecule type" value="Genomic_DNA"/>
</dbReference>
<dbReference type="InterPro" id="IPR018745">
    <property type="entry name" value="MpsC"/>
</dbReference>
<evidence type="ECO:0000313" key="2">
    <source>
        <dbReference type="EMBL" id="MCX7571888.1"/>
    </source>
</evidence>
<gene>
    <name evidence="2" type="ORF">OS242_18235</name>
</gene>